<dbReference type="PATRIC" id="fig|28092.6.peg.3968"/>
<comment type="caution">
    <text evidence="2">The sequence shown here is derived from an EMBL/GenBank/DDBJ whole genome shotgun (WGS) entry which is preliminary data.</text>
</comment>
<protein>
    <recommendedName>
        <fullName evidence="4">Rhamnosyltransferase</fullName>
    </recommendedName>
</protein>
<organism evidence="2 3">
    <name type="scientific">Robbsia andropogonis</name>
    <dbReference type="NCBI Taxonomy" id="28092"/>
    <lineage>
        <taxon>Bacteria</taxon>
        <taxon>Pseudomonadati</taxon>
        <taxon>Pseudomonadota</taxon>
        <taxon>Betaproteobacteria</taxon>
        <taxon>Burkholderiales</taxon>
        <taxon>Burkholderiaceae</taxon>
        <taxon>Robbsia</taxon>
    </lineage>
</organism>
<evidence type="ECO:0000313" key="2">
    <source>
        <dbReference type="EMBL" id="KKB62529.1"/>
    </source>
</evidence>
<proteinExistence type="predicted"/>
<name>A0A0F5JY38_9BURK</name>
<dbReference type="AlphaFoldDB" id="A0A0F5JY38"/>
<dbReference type="CDD" id="cd00657">
    <property type="entry name" value="Ferritin_like"/>
    <property type="match status" value="1"/>
</dbReference>
<sequence>MKSRLMTAHALSRLRWAARDALLVEAPREKAAMARALQDGLSTATPESGAKAGNDMATDSGVHPPPDVPGRPVHPRLVDPRDLARRNVATLEGRCVMLHAIAHIEFNAINLALDAVARFDGMPLDFYRDWIKVAAEEGYHFTLLADHLAYLGSAYGAYPAHDGLWEMALRTKDDVLARMALVPRTLEARGLDAAPPIRAKLAAAGDTVAAGILDIILRDEVGHVAIGNRWYRWLCTRSGRDPVGYYAVLARDYRAPRQHGPFNIAARKAAGFDDAEIAALTQMAEAGGESAIK</sequence>
<evidence type="ECO:0000256" key="1">
    <source>
        <dbReference type="SAM" id="MobiDB-lite"/>
    </source>
</evidence>
<dbReference type="EMBL" id="LAQU01000019">
    <property type="protein sequence ID" value="KKB62529.1"/>
    <property type="molecule type" value="Genomic_DNA"/>
</dbReference>
<dbReference type="STRING" id="28092.WM40_16865"/>
<dbReference type="PANTHER" id="PTHR42782">
    <property type="entry name" value="SI:CH73-314G15.3"/>
    <property type="match status" value="1"/>
</dbReference>
<accession>A0A0F5JY38</accession>
<dbReference type="InterPro" id="IPR011197">
    <property type="entry name" value="UCP012318"/>
</dbReference>
<dbReference type="RefSeq" id="WP_024902377.1">
    <property type="nucleotide sequence ID" value="NZ_CADFGU010000001.1"/>
</dbReference>
<evidence type="ECO:0008006" key="4">
    <source>
        <dbReference type="Google" id="ProtNLM"/>
    </source>
</evidence>
<dbReference type="Proteomes" id="UP000033618">
    <property type="component" value="Unassembled WGS sequence"/>
</dbReference>
<dbReference type="PIRSF" id="PIRSF012318">
    <property type="entry name" value="UCP012318"/>
    <property type="match status" value="1"/>
</dbReference>
<evidence type="ECO:0000313" key="3">
    <source>
        <dbReference type="Proteomes" id="UP000033618"/>
    </source>
</evidence>
<dbReference type="InterPro" id="IPR009078">
    <property type="entry name" value="Ferritin-like_SF"/>
</dbReference>
<dbReference type="Pfam" id="PF04305">
    <property type="entry name" value="DUF455"/>
    <property type="match status" value="1"/>
</dbReference>
<dbReference type="PANTHER" id="PTHR42782:SF4">
    <property type="entry name" value="DUF455 DOMAIN-CONTAINING PROTEIN"/>
    <property type="match status" value="1"/>
</dbReference>
<dbReference type="SUPFAM" id="SSF47240">
    <property type="entry name" value="Ferritin-like"/>
    <property type="match status" value="1"/>
</dbReference>
<reference evidence="2 3" key="1">
    <citation type="submission" date="2015-03" db="EMBL/GenBank/DDBJ databases">
        <title>Draft Genome Sequence of Burkholderia andropogonis type strain ICMP2807, isolated from Sorghum bicolor.</title>
        <authorList>
            <person name="Lopes-Santos L."/>
            <person name="Castro D.B."/>
            <person name="Ottoboni L.M."/>
            <person name="Park D."/>
            <person name="Weirc B.S."/>
            <person name="Destefano S.A."/>
        </authorList>
    </citation>
    <scope>NUCLEOTIDE SEQUENCE [LARGE SCALE GENOMIC DNA]</scope>
    <source>
        <strain evidence="2 3">ICMP2807</strain>
    </source>
</reference>
<keyword evidence="3" id="KW-1185">Reference proteome</keyword>
<feature type="region of interest" description="Disordered" evidence="1">
    <location>
        <begin position="39"/>
        <end position="79"/>
    </location>
</feature>
<dbReference type="InterPro" id="IPR007402">
    <property type="entry name" value="DUF455"/>
</dbReference>
<gene>
    <name evidence="2" type="ORF">WM40_16865</name>
</gene>